<dbReference type="Proteomes" id="UP000053411">
    <property type="component" value="Unassembled WGS sequence"/>
</dbReference>
<feature type="transmembrane region" description="Helical" evidence="1">
    <location>
        <begin position="134"/>
        <end position="161"/>
    </location>
</feature>
<accession>A0A0D2JSS8</accession>
<feature type="transmembrane region" description="Helical" evidence="1">
    <location>
        <begin position="236"/>
        <end position="258"/>
    </location>
</feature>
<dbReference type="VEuPathDB" id="FungiDB:Z520_10712"/>
<feature type="transmembrane region" description="Helical" evidence="1">
    <location>
        <begin position="38"/>
        <end position="57"/>
    </location>
</feature>
<feature type="transmembrane region" description="Helical" evidence="1">
    <location>
        <begin position="95"/>
        <end position="113"/>
    </location>
</feature>
<dbReference type="OrthoDB" id="419711at2759"/>
<sequence length="325" mass="36930">MAISKNNIYRLLGYTTPFDKNHSFVSSWALPPVVHGGLRVLLGLYAFTAIIYSYIWFSGNIDIYHLHDVDEPSYTTVIGSSAIGRSFSYFTYLSYYGQGFYFLVTAVHTFFYAKTGTSWLHDARFPPSLQVLHSLYYSMVTCFPILVTLTFWCTMYVGPWYTVTFDAWANISVHAMNTFMALLEITLPTTDPLPWTHLPVLMVILSLYLGLAYLTRVTGGFWVYEWLDPELGKWKVVVHVVAYSVAIVVIFGVVRHAIWTRNWLLSRARRGVDGENAEKIMGMADSSRSSRTLVVAELEAQIPSDGLWVPPKHHTAPRVAQRVDL</sequence>
<keyword evidence="1" id="KW-1133">Transmembrane helix</keyword>
<name>A0A0D2JSS8_9EURO</name>
<evidence type="ECO:0000256" key="1">
    <source>
        <dbReference type="SAM" id="Phobius"/>
    </source>
</evidence>
<keyword evidence="1" id="KW-0472">Membrane</keyword>
<organism evidence="2 3">
    <name type="scientific">Fonsecaea multimorphosa CBS 102226</name>
    <dbReference type="NCBI Taxonomy" id="1442371"/>
    <lineage>
        <taxon>Eukaryota</taxon>
        <taxon>Fungi</taxon>
        <taxon>Dikarya</taxon>
        <taxon>Ascomycota</taxon>
        <taxon>Pezizomycotina</taxon>
        <taxon>Eurotiomycetes</taxon>
        <taxon>Chaetothyriomycetidae</taxon>
        <taxon>Chaetothyriales</taxon>
        <taxon>Herpotrichiellaceae</taxon>
        <taxon>Fonsecaea</taxon>
    </lineage>
</organism>
<gene>
    <name evidence="2" type="ORF">Z520_10712</name>
</gene>
<protein>
    <submittedName>
        <fullName evidence="2">Uncharacterized protein</fullName>
    </submittedName>
</protein>
<dbReference type="GeneID" id="27716458"/>
<feature type="transmembrane region" description="Helical" evidence="1">
    <location>
        <begin position="167"/>
        <end position="187"/>
    </location>
</feature>
<feature type="transmembrane region" description="Helical" evidence="1">
    <location>
        <begin position="199"/>
        <end position="224"/>
    </location>
</feature>
<dbReference type="GO" id="GO:0016020">
    <property type="term" value="C:membrane"/>
    <property type="evidence" value="ECO:0007669"/>
    <property type="project" value="TreeGrafter"/>
</dbReference>
<dbReference type="STRING" id="1442371.A0A0D2JSS8"/>
<keyword evidence="1" id="KW-0812">Transmembrane</keyword>
<dbReference type="AlphaFoldDB" id="A0A0D2JSS8"/>
<keyword evidence="3" id="KW-1185">Reference proteome</keyword>
<proteinExistence type="predicted"/>
<evidence type="ECO:0000313" key="3">
    <source>
        <dbReference type="Proteomes" id="UP000053411"/>
    </source>
</evidence>
<reference evidence="2 3" key="1">
    <citation type="submission" date="2015-01" db="EMBL/GenBank/DDBJ databases">
        <title>The Genome Sequence of Fonsecaea multimorphosa CBS 102226.</title>
        <authorList>
            <consortium name="The Broad Institute Genomics Platform"/>
            <person name="Cuomo C."/>
            <person name="de Hoog S."/>
            <person name="Gorbushina A."/>
            <person name="Stielow B."/>
            <person name="Teixiera M."/>
            <person name="Abouelleil A."/>
            <person name="Chapman S.B."/>
            <person name="Priest M."/>
            <person name="Young S.K."/>
            <person name="Wortman J."/>
            <person name="Nusbaum C."/>
            <person name="Birren B."/>
        </authorList>
    </citation>
    <scope>NUCLEOTIDE SEQUENCE [LARGE SCALE GENOMIC DNA]</scope>
    <source>
        <strain evidence="2 3">CBS 102226</strain>
    </source>
</reference>
<dbReference type="RefSeq" id="XP_016627657.1">
    <property type="nucleotide sequence ID" value="XM_016781204.1"/>
</dbReference>
<dbReference type="PANTHER" id="PTHR12242:SF1">
    <property type="entry name" value="MYND-TYPE DOMAIN-CONTAINING PROTEIN"/>
    <property type="match status" value="1"/>
</dbReference>
<dbReference type="PANTHER" id="PTHR12242">
    <property type="entry name" value="OS02G0130600 PROTEIN-RELATED"/>
    <property type="match status" value="1"/>
</dbReference>
<evidence type="ECO:0000313" key="2">
    <source>
        <dbReference type="EMBL" id="KIX93534.1"/>
    </source>
</evidence>
<dbReference type="EMBL" id="KN848093">
    <property type="protein sequence ID" value="KIX93534.1"/>
    <property type="molecule type" value="Genomic_DNA"/>
</dbReference>